<evidence type="ECO:0000256" key="9">
    <source>
        <dbReference type="ARBA" id="ARBA00023134"/>
    </source>
</evidence>
<proteinExistence type="inferred from homology"/>
<keyword evidence="4" id="KW-0949">S-adenosyl-L-methionine</keyword>
<dbReference type="EC" id="4.1.99.22" evidence="2"/>
<accession>A0A1J5Q802</accession>
<dbReference type="GO" id="GO:0061798">
    <property type="term" value="F:GTP 3',8'-cyclase activity"/>
    <property type="evidence" value="ECO:0007669"/>
    <property type="project" value="UniProtKB-EC"/>
</dbReference>
<dbReference type="UniPathway" id="UPA00344"/>
<evidence type="ECO:0000256" key="6">
    <source>
        <dbReference type="ARBA" id="ARBA00022741"/>
    </source>
</evidence>
<dbReference type="InterPro" id="IPR040064">
    <property type="entry name" value="MoaA-like"/>
</dbReference>
<dbReference type="PROSITE" id="PS51918">
    <property type="entry name" value="RADICAL_SAM"/>
    <property type="match status" value="1"/>
</dbReference>
<dbReference type="GO" id="GO:0005525">
    <property type="term" value="F:GTP binding"/>
    <property type="evidence" value="ECO:0007669"/>
    <property type="project" value="UniProtKB-KW"/>
</dbReference>
<dbReference type="InterPro" id="IPR000385">
    <property type="entry name" value="MoaA_NifB_PqqE_Fe-S-bd_CS"/>
</dbReference>
<dbReference type="PANTHER" id="PTHR22960:SF0">
    <property type="entry name" value="MOLYBDENUM COFACTOR BIOSYNTHESIS PROTEIN 1"/>
    <property type="match status" value="1"/>
</dbReference>
<dbReference type="EMBL" id="MLJW01001237">
    <property type="protein sequence ID" value="OIQ79306.1"/>
    <property type="molecule type" value="Genomic_DNA"/>
</dbReference>
<dbReference type="InterPro" id="IPR007197">
    <property type="entry name" value="rSAM"/>
</dbReference>
<organism evidence="14">
    <name type="scientific">mine drainage metagenome</name>
    <dbReference type="NCBI Taxonomy" id="410659"/>
    <lineage>
        <taxon>unclassified sequences</taxon>
        <taxon>metagenomes</taxon>
        <taxon>ecological metagenomes</taxon>
    </lineage>
</organism>
<dbReference type="GO" id="GO:0051539">
    <property type="term" value="F:4 iron, 4 sulfur cluster binding"/>
    <property type="evidence" value="ECO:0007669"/>
    <property type="project" value="UniProtKB-KW"/>
</dbReference>
<evidence type="ECO:0000256" key="3">
    <source>
        <dbReference type="ARBA" id="ARBA00022485"/>
    </source>
</evidence>
<dbReference type="CDD" id="cd01335">
    <property type="entry name" value="Radical_SAM"/>
    <property type="match status" value="1"/>
</dbReference>
<dbReference type="InterPro" id="IPR006638">
    <property type="entry name" value="Elp3/MiaA/NifB-like_rSAM"/>
</dbReference>
<dbReference type="PANTHER" id="PTHR22960">
    <property type="entry name" value="MOLYBDOPTERIN COFACTOR SYNTHESIS PROTEIN A"/>
    <property type="match status" value="1"/>
</dbReference>
<keyword evidence="5" id="KW-0479">Metal-binding</keyword>
<dbReference type="SFLD" id="SFLDS00029">
    <property type="entry name" value="Radical_SAM"/>
    <property type="match status" value="1"/>
</dbReference>
<keyword evidence="10" id="KW-0501">Molybdenum cofactor biosynthesis</keyword>
<dbReference type="SFLD" id="SFLDG01383">
    <property type="entry name" value="cyclic_pyranopterin_phosphate"/>
    <property type="match status" value="1"/>
</dbReference>
<keyword evidence="8" id="KW-0411">Iron-sulfur</keyword>
<gene>
    <name evidence="14" type="primary">moaA_33</name>
    <name evidence="14" type="ORF">GALL_389570</name>
</gene>
<dbReference type="InterPro" id="IPR010505">
    <property type="entry name" value="MoaA_twitch"/>
</dbReference>
<dbReference type="GO" id="GO:0061799">
    <property type="term" value="F:cyclic pyranopterin monophosphate synthase activity"/>
    <property type="evidence" value="ECO:0007669"/>
    <property type="project" value="TreeGrafter"/>
</dbReference>
<keyword evidence="6" id="KW-0547">Nucleotide-binding</keyword>
<dbReference type="InterPro" id="IPR058240">
    <property type="entry name" value="rSAM_sf"/>
</dbReference>
<dbReference type="InterPro" id="IPR013785">
    <property type="entry name" value="Aldolase_TIM"/>
</dbReference>
<dbReference type="InterPro" id="IPR050105">
    <property type="entry name" value="MoCo_biosynth_MoaA/MoaC"/>
</dbReference>
<dbReference type="Pfam" id="PF06463">
    <property type="entry name" value="Mob_synth_C"/>
    <property type="match status" value="1"/>
</dbReference>
<protein>
    <recommendedName>
        <fullName evidence="2">GTP 3',8-cyclase</fullName>
        <ecNumber evidence="2">4.1.99.22</ecNumber>
    </recommendedName>
</protein>
<dbReference type="SFLD" id="SFLDG01386">
    <property type="entry name" value="main_SPASM_domain-containing"/>
    <property type="match status" value="1"/>
</dbReference>
<dbReference type="InterPro" id="IPR013483">
    <property type="entry name" value="MoaA"/>
</dbReference>
<evidence type="ECO:0000256" key="8">
    <source>
        <dbReference type="ARBA" id="ARBA00023014"/>
    </source>
</evidence>
<evidence type="ECO:0000256" key="2">
    <source>
        <dbReference type="ARBA" id="ARBA00012167"/>
    </source>
</evidence>
<evidence type="ECO:0000256" key="10">
    <source>
        <dbReference type="ARBA" id="ARBA00023150"/>
    </source>
</evidence>
<dbReference type="HAMAP" id="MF_01225_B">
    <property type="entry name" value="MoaA_B"/>
    <property type="match status" value="1"/>
</dbReference>
<dbReference type="AlphaFoldDB" id="A0A1J5Q802"/>
<keyword evidence="9" id="KW-0342">GTP-binding</keyword>
<comment type="cofactor">
    <cofactor evidence="1">
        <name>[4Fe-4S] cluster</name>
        <dbReference type="ChEBI" id="CHEBI:49883"/>
    </cofactor>
</comment>
<evidence type="ECO:0000256" key="7">
    <source>
        <dbReference type="ARBA" id="ARBA00023004"/>
    </source>
</evidence>
<feature type="domain" description="Radical SAM core" evidence="13">
    <location>
        <begin position="34"/>
        <end position="258"/>
    </location>
</feature>
<dbReference type="GO" id="GO:0006777">
    <property type="term" value="P:Mo-molybdopterin cofactor biosynthetic process"/>
    <property type="evidence" value="ECO:0007669"/>
    <property type="project" value="UniProtKB-KW"/>
</dbReference>
<sequence>MPECTIPIVDLTRAGEAPHVPQPSPRDATQPLDRLSRPLRDLRISVTDRCNFRCVYCMPKESFKRNHPFVPHERLLRFEEITRLARVFAGLGVRKLRLTGGEPLLRRGIEGLVAMLAGIRGVDGLPVEIAMTTNGSLLARKAQALKQAGLARVSVSLDSLDDRCFRRMNDVDFPVGRVLDGIQAALEAGLAPLKVNMVVQRGVNDDQILPMLEFFRGTGVIVRFIEFMDVGNTNGWRRDAVVPSQEVLQRIRARHALRPMVASAAGETAERWELADGSVEFGLISSVTRAFCGDCNRARLSAVGQLYLCLFSGRGHDLRTLLRGEPQGGVGPADDAQLGRAIAHVWRRRIDRYSELRGLLSVIGDDSDSKVEMSYIGG</sequence>
<dbReference type="NCBIfam" id="TIGR02666">
    <property type="entry name" value="moaA"/>
    <property type="match status" value="1"/>
</dbReference>
<dbReference type="PROSITE" id="PS01305">
    <property type="entry name" value="MOAA_NIFB_PQQE"/>
    <property type="match status" value="1"/>
</dbReference>
<reference evidence="14" key="1">
    <citation type="submission" date="2016-10" db="EMBL/GenBank/DDBJ databases">
        <title>Sequence of Gallionella enrichment culture.</title>
        <authorList>
            <person name="Poehlein A."/>
            <person name="Muehling M."/>
            <person name="Daniel R."/>
        </authorList>
    </citation>
    <scope>NUCLEOTIDE SEQUENCE</scope>
</reference>
<name>A0A1J5Q802_9ZZZZ</name>
<keyword evidence="11 14" id="KW-0456">Lyase</keyword>
<dbReference type="SMART" id="SM00729">
    <property type="entry name" value="Elp3"/>
    <property type="match status" value="1"/>
</dbReference>
<comment type="catalytic activity">
    <reaction evidence="12">
        <text>GTP + AH2 + S-adenosyl-L-methionine = (8S)-3',8-cyclo-7,8-dihydroguanosine 5'-triphosphate + 5'-deoxyadenosine + L-methionine + A + H(+)</text>
        <dbReference type="Rhea" id="RHEA:49576"/>
        <dbReference type="ChEBI" id="CHEBI:13193"/>
        <dbReference type="ChEBI" id="CHEBI:15378"/>
        <dbReference type="ChEBI" id="CHEBI:17319"/>
        <dbReference type="ChEBI" id="CHEBI:17499"/>
        <dbReference type="ChEBI" id="CHEBI:37565"/>
        <dbReference type="ChEBI" id="CHEBI:57844"/>
        <dbReference type="ChEBI" id="CHEBI:59789"/>
        <dbReference type="ChEBI" id="CHEBI:131766"/>
        <dbReference type="EC" id="4.1.99.22"/>
    </reaction>
</comment>
<dbReference type="SFLD" id="SFLDG01067">
    <property type="entry name" value="SPASM/twitch_domain_containing"/>
    <property type="match status" value="1"/>
</dbReference>
<dbReference type="SUPFAM" id="SSF102114">
    <property type="entry name" value="Radical SAM enzymes"/>
    <property type="match status" value="1"/>
</dbReference>
<evidence type="ECO:0000259" key="13">
    <source>
        <dbReference type="PROSITE" id="PS51918"/>
    </source>
</evidence>
<dbReference type="Pfam" id="PF04055">
    <property type="entry name" value="Radical_SAM"/>
    <property type="match status" value="1"/>
</dbReference>
<keyword evidence="3" id="KW-0004">4Fe-4S</keyword>
<evidence type="ECO:0000256" key="1">
    <source>
        <dbReference type="ARBA" id="ARBA00001966"/>
    </source>
</evidence>
<evidence type="ECO:0000256" key="12">
    <source>
        <dbReference type="ARBA" id="ARBA00048697"/>
    </source>
</evidence>
<keyword evidence="7" id="KW-0408">Iron</keyword>
<comment type="caution">
    <text evidence="14">The sequence shown here is derived from an EMBL/GenBank/DDBJ whole genome shotgun (WGS) entry which is preliminary data.</text>
</comment>
<evidence type="ECO:0000256" key="5">
    <source>
        <dbReference type="ARBA" id="ARBA00022723"/>
    </source>
</evidence>
<dbReference type="CDD" id="cd21117">
    <property type="entry name" value="Twitch_MoaA"/>
    <property type="match status" value="1"/>
</dbReference>
<evidence type="ECO:0000256" key="4">
    <source>
        <dbReference type="ARBA" id="ARBA00022691"/>
    </source>
</evidence>
<evidence type="ECO:0000256" key="11">
    <source>
        <dbReference type="ARBA" id="ARBA00023239"/>
    </source>
</evidence>
<dbReference type="GO" id="GO:0046872">
    <property type="term" value="F:metal ion binding"/>
    <property type="evidence" value="ECO:0007669"/>
    <property type="project" value="UniProtKB-KW"/>
</dbReference>
<evidence type="ECO:0000313" key="14">
    <source>
        <dbReference type="EMBL" id="OIQ79306.1"/>
    </source>
</evidence>
<dbReference type="Gene3D" id="3.20.20.70">
    <property type="entry name" value="Aldolase class I"/>
    <property type="match status" value="1"/>
</dbReference>